<dbReference type="PROSITE" id="PS51257">
    <property type="entry name" value="PROKAR_LIPOPROTEIN"/>
    <property type="match status" value="1"/>
</dbReference>
<dbReference type="EMBL" id="CP021235">
    <property type="protein sequence ID" value="ARS35510.1"/>
    <property type="molecule type" value="Genomic_DNA"/>
</dbReference>
<dbReference type="InterPro" id="IPR041662">
    <property type="entry name" value="SusD-like_2"/>
</dbReference>
<dbReference type="Proteomes" id="UP000266292">
    <property type="component" value="Chromosome"/>
</dbReference>
<organism evidence="1 2">
    <name type="scientific">Pontibacter actiniarum</name>
    <dbReference type="NCBI Taxonomy" id="323450"/>
    <lineage>
        <taxon>Bacteria</taxon>
        <taxon>Pseudomonadati</taxon>
        <taxon>Bacteroidota</taxon>
        <taxon>Cytophagia</taxon>
        <taxon>Cytophagales</taxon>
        <taxon>Hymenobacteraceae</taxon>
        <taxon>Pontibacter</taxon>
    </lineage>
</organism>
<dbReference type="RefSeq" id="WP_025606397.1">
    <property type="nucleotide sequence ID" value="NZ_CP021235.1"/>
</dbReference>
<dbReference type="OrthoDB" id="622163at2"/>
<dbReference type="KEGG" id="pact:CA264_08705"/>
<reference evidence="2" key="1">
    <citation type="submission" date="2017-05" db="EMBL/GenBank/DDBJ databases">
        <authorList>
            <person name="Ray J."/>
            <person name="Price M."/>
            <person name="Deutschbauer A."/>
        </authorList>
    </citation>
    <scope>NUCLEOTIDE SEQUENCE [LARGE SCALE GENOMIC DNA]</scope>
    <source>
        <strain evidence="2">DSM 19842</strain>
    </source>
</reference>
<name>A0A1X9YRJ3_9BACT</name>
<gene>
    <name evidence="1" type="ORF">CA264_08705</name>
</gene>
<sequence>MKKLIIFALACFAFTGCNKFDEELSVNPNQPSEASNTQLLANSMMYLPGTSSSPYGPLYAQHLSETEYTDASRYNSVYFNFYNYYTGPLMNIESVLASNELDVSEGPVPNQLAMAKVLKSYFFWHMTDRWGPLPYEQALQGKENFTPAYNSQETIYNALFTLLDEANAEMVPGVVDNDIMYSGNPDKWRKLANTIHLLMALRLSEVAPDKAKAEFNKALEGGIMTSNADNFVYPHLSNTDNQNYWYEVFEVLNRKWYAVSKPLVDYMKPLGDPRLGTFAEPNSQGEYVGLKYGLPGDVANTGEYSKKNISMLGESLRQQNSPVYLVTYAQGLFALAEAAKRGWIAGGDAVAENYYNMAIEASVQQWNNGEVTGLEEMMQQPEVAYDPARAMEQIGYQRWVHLFMNGYEAWAEWRRTGYPALEAPEDNAGRAIPLREAYPSQEAQNNSQNYKEAVQAAFNGQDDLYGRLWWDK</sequence>
<accession>A0A1X9YRJ3</accession>
<dbReference type="InterPro" id="IPR011990">
    <property type="entry name" value="TPR-like_helical_dom_sf"/>
</dbReference>
<dbReference type="Pfam" id="PF12771">
    <property type="entry name" value="SusD-like_2"/>
    <property type="match status" value="1"/>
</dbReference>
<dbReference type="Gene3D" id="1.25.40.390">
    <property type="match status" value="1"/>
</dbReference>
<protein>
    <submittedName>
        <fullName evidence="1">SusD/RagB family nutrient-binding outer membrane lipoprotein</fullName>
    </submittedName>
</protein>
<evidence type="ECO:0000313" key="2">
    <source>
        <dbReference type="Proteomes" id="UP000266292"/>
    </source>
</evidence>
<proteinExistence type="predicted"/>
<dbReference type="STRING" id="709015.GCA_000472485_01751"/>
<dbReference type="SUPFAM" id="SSF48452">
    <property type="entry name" value="TPR-like"/>
    <property type="match status" value="1"/>
</dbReference>
<dbReference type="AlphaFoldDB" id="A0A1X9YRJ3"/>
<keyword evidence="2" id="KW-1185">Reference proteome</keyword>
<evidence type="ECO:0000313" key="1">
    <source>
        <dbReference type="EMBL" id="ARS35510.1"/>
    </source>
</evidence>
<keyword evidence="1" id="KW-0449">Lipoprotein</keyword>